<accession>A0A068YFW6</accession>
<feature type="chain" id="PRO_5012881415" evidence="2">
    <location>
        <begin position="16"/>
        <end position="300"/>
    </location>
</feature>
<keyword evidence="2" id="KW-0732">Signal</keyword>
<evidence type="ECO:0000313" key="5">
    <source>
        <dbReference type="Proteomes" id="UP000017246"/>
    </source>
</evidence>
<dbReference type="Proteomes" id="UP000017246">
    <property type="component" value="Unassembled WGS sequence"/>
</dbReference>
<dbReference type="CDD" id="cd05380">
    <property type="entry name" value="CAP_euk"/>
    <property type="match status" value="1"/>
</dbReference>
<dbReference type="SUPFAM" id="SSF55797">
    <property type="entry name" value="PR-1-like"/>
    <property type="match status" value="1"/>
</dbReference>
<keyword evidence="5" id="KW-1185">Reference proteome</keyword>
<dbReference type="STRING" id="6211.A0A068YFW6"/>
<dbReference type="SMART" id="SM00198">
    <property type="entry name" value="SCP"/>
    <property type="match status" value="1"/>
</dbReference>
<sequence length="300" mass="32642">MRLLYFLAVLSYVYANPSIETMKASLIELLTSTRSRFKSPSGKLAPFEYSKDVEDLAVEWANTCHRSMPSDPRFANMQGYAGKCPIYWPLVREWTTRLLAEEKAYDPATGKCSTSSCKHYMQVTQPNNTKFGCAIKVCHVKNPNPKSFLLSVCLYRADKQSIPIHQTAGSVTTTNTSRTATTATSTTTTATPTTTTTTTTTTTRRPNTTTTTATTPNATTSITSTTTEGSTTGTVKLSVSSELPPTDKGTEMEEAEEEEDIEEEDEGVEDGDDKAAKTSDSPNLSSHLLPLAMIAITVLV</sequence>
<evidence type="ECO:0000259" key="3">
    <source>
        <dbReference type="SMART" id="SM00198"/>
    </source>
</evidence>
<feature type="compositionally biased region" description="Acidic residues" evidence="1">
    <location>
        <begin position="252"/>
        <end position="272"/>
    </location>
</feature>
<feature type="domain" description="SCP" evidence="3">
    <location>
        <begin position="24"/>
        <end position="163"/>
    </location>
</feature>
<organism evidence="4 5">
    <name type="scientific">Echinococcus multilocularis</name>
    <name type="common">Fox tapeworm</name>
    <dbReference type="NCBI Taxonomy" id="6211"/>
    <lineage>
        <taxon>Eukaryota</taxon>
        <taxon>Metazoa</taxon>
        <taxon>Spiralia</taxon>
        <taxon>Lophotrochozoa</taxon>
        <taxon>Platyhelminthes</taxon>
        <taxon>Cestoda</taxon>
        <taxon>Eucestoda</taxon>
        <taxon>Cyclophyllidea</taxon>
        <taxon>Taeniidae</taxon>
        <taxon>Echinococcus</taxon>
    </lineage>
</organism>
<evidence type="ECO:0000313" key="4">
    <source>
        <dbReference type="EMBL" id="CDS43681.1"/>
    </source>
</evidence>
<dbReference type="InterPro" id="IPR014044">
    <property type="entry name" value="CAP_dom"/>
</dbReference>
<dbReference type="EMBL" id="LN902848">
    <property type="protein sequence ID" value="CDS43681.1"/>
    <property type="molecule type" value="Genomic_DNA"/>
</dbReference>
<dbReference type="Gene3D" id="3.40.33.10">
    <property type="entry name" value="CAP"/>
    <property type="match status" value="1"/>
</dbReference>
<feature type="region of interest" description="Disordered" evidence="1">
    <location>
        <begin position="169"/>
        <end position="289"/>
    </location>
</feature>
<dbReference type="Pfam" id="PF00188">
    <property type="entry name" value="CAP"/>
    <property type="match status" value="1"/>
</dbReference>
<reference evidence="4" key="2">
    <citation type="submission" date="2015-11" db="EMBL/GenBank/DDBJ databases">
        <authorList>
            <person name="Zhang Y."/>
            <person name="Guo Z."/>
        </authorList>
    </citation>
    <scope>NUCLEOTIDE SEQUENCE</scope>
</reference>
<dbReference type="InterPro" id="IPR035940">
    <property type="entry name" value="CAP_sf"/>
</dbReference>
<feature type="signal peptide" evidence="2">
    <location>
        <begin position="1"/>
        <end position="15"/>
    </location>
</feature>
<evidence type="ECO:0000256" key="2">
    <source>
        <dbReference type="SAM" id="SignalP"/>
    </source>
</evidence>
<protein>
    <submittedName>
        <fullName evidence="4">Allergen V5 Tpx 1</fullName>
    </submittedName>
</protein>
<dbReference type="OrthoDB" id="6280985at2759"/>
<name>A0A068YFW6_ECHMU</name>
<dbReference type="AlphaFoldDB" id="A0A068YFW6"/>
<proteinExistence type="predicted"/>
<evidence type="ECO:0000256" key="1">
    <source>
        <dbReference type="SAM" id="MobiDB-lite"/>
    </source>
</evidence>
<reference evidence="4" key="1">
    <citation type="journal article" date="2013" name="Nature">
        <title>The genomes of four tapeworm species reveal adaptations to parasitism.</title>
        <authorList>
            <person name="Tsai I.J."/>
            <person name="Zarowiecki M."/>
            <person name="Holroyd N."/>
            <person name="Garciarrubio A."/>
            <person name="Sanchez-Flores A."/>
            <person name="Brooks K.L."/>
            <person name="Tracey A."/>
            <person name="Bobes R.J."/>
            <person name="Fragoso G."/>
            <person name="Sciutto E."/>
            <person name="Aslett M."/>
            <person name="Beasley H."/>
            <person name="Bennett H.M."/>
            <person name="Cai J."/>
            <person name="Camicia F."/>
            <person name="Clark R."/>
            <person name="Cucher M."/>
            <person name="De Silva N."/>
            <person name="Day T.A."/>
            <person name="Deplazes P."/>
            <person name="Estrada K."/>
            <person name="Fernandez C."/>
            <person name="Holland P.W."/>
            <person name="Hou J."/>
            <person name="Hu S."/>
            <person name="Huckvale T."/>
            <person name="Hung S.S."/>
            <person name="Kamenetzky L."/>
            <person name="Keane J.A."/>
            <person name="Kiss F."/>
            <person name="Koziol U."/>
            <person name="Lambert O."/>
            <person name="Liu K."/>
            <person name="Luo X."/>
            <person name="Luo Y."/>
            <person name="Macchiaroli N."/>
            <person name="Nichol S."/>
            <person name="Paps J."/>
            <person name="Parkinson J."/>
            <person name="Pouchkina-Stantcheva N."/>
            <person name="Riddiford N."/>
            <person name="Rosenzvit M."/>
            <person name="Salinas G."/>
            <person name="Wasmuth J.D."/>
            <person name="Zamanian M."/>
            <person name="Zheng Y."/>
            <person name="Cai X."/>
            <person name="Soberon X."/>
            <person name="Olson P.D."/>
            <person name="Laclette J.P."/>
            <person name="Brehm K."/>
            <person name="Berriman M."/>
            <person name="Garciarrubio A."/>
            <person name="Bobes R.J."/>
            <person name="Fragoso G."/>
            <person name="Sanchez-Flores A."/>
            <person name="Estrada K."/>
            <person name="Cevallos M.A."/>
            <person name="Morett E."/>
            <person name="Gonzalez V."/>
            <person name="Portillo T."/>
            <person name="Ochoa-Leyva A."/>
            <person name="Jose M.V."/>
            <person name="Sciutto E."/>
            <person name="Landa A."/>
            <person name="Jimenez L."/>
            <person name="Valdes V."/>
            <person name="Carrero J.C."/>
            <person name="Larralde C."/>
            <person name="Morales-Montor J."/>
            <person name="Limon-Lason J."/>
            <person name="Soberon X."/>
            <person name="Laclette J.P."/>
        </authorList>
    </citation>
    <scope>NUCLEOTIDE SEQUENCE [LARGE SCALE GENOMIC DNA]</scope>
</reference>
<gene>
    <name evidence="4" type="ORF">EmuJ_001147500</name>
</gene>
<feature type="compositionally biased region" description="Low complexity" evidence="1">
    <location>
        <begin position="169"/>
        <end position="234"/>
    </location>
</feature>